<reference evidence="1 2" key="1">
    <citation type="submission" date="2023-09" db="EMBL/GenBank/DDBJ databases">
        <title>Novel taxa isolated from Blanes Bay.</title>
        <authorList>
            <person name="Rey-Velasco X."/>
            <person name="Lucena T."/>
        </authorList>
    </citation>
    <scope>NUCLEOTIDE SEQUENCE [LARGE SCALE GENOMIC DNA]</scope>
    <source>
        <strain evidence="1 2">S356</strain>
    </source>
</reference>
<keyword evidence="2" id="KW-1185">Reference proteome</keyword>
<name>A0ABU3LDM9_9FLAO</name>
<comment type="caution">
    <text evidence="1">The sequence shown here is derived from an EMBL/GenBank/DDBJ whole genome shotgun (WGS) entry which is preliminary data.</text>
</comment>
<gene>
    <name evidence="1" type="ORF">RQM59_04755</name>
</gene>
<sequence length="115" mass="12304">MCQDNNKNIVRDLTKGQGEAHASNVQAFQFHSSTLAAQISACVSAKYDNGQICVNFPIVGDICFSVPLSIPVDATVKVCMETCGFRFGVPPFDGIKATVYFQGSAIWSGVIYGSC</sequence>
<protein>
    <recommendedName>
        <fullName evidence="3">DUF3992 domain-containing protein</fullName>
    </recommendedName>
</protein>
<evidence type="ECO:0008006" key="3">
    <source>
        <dbReference type="Google" id="ProtNLM"/>
    </source>
</evidence>
<accession>A0ABU3LDM9</accession>
<evidence type="ECO:0000313" key="2">
    <source>
        <dbReference type="Proteomes" id="UP001257277"/>
    </source>
</evidence>
<dbReference type="Proteomes" id="UP001257277">
    <property type="component" value="Unassembled WGS sequence"/>
</dbReference>
<dbReference type="RefSeq" id="WP_349240936.1">
    <property type="nucleotide sequence ID" value="NZ_JAVTTO010000002.1"/>
</dbReference>
<organism evidence="1 2">
    <name type="scientific">Asprobacillus argus</name>
    <dbReference type="NCBI Taxonomy" id="3076534"/>
    <lineage>
        <taxon>Bacteria</taxon>
        <taxon>Pseudomonadati</taxon>
        <taxon>Bacteroidota</taxon>
        <taxon>Flavobacteriia</taxon>
        <taxon>Flavobacteriales</taxon>
        <taxon>Flavobacteriaceae</taxon>
        <taxon>Asprobacillus</taxon>
    </lineage>
</organism>
<proteinExistence type="predicted"/>
<evidence type="ECO:0000313" key="1">
    <source>
        <dbReference type="EMBL" id="MDT7831677.1"/>
    </source>
</evidence>
<dbReference type="EMBL" id="JAVTTO010000002">
    <property type="protein sequence ID" value="MDT7831677.1"/>
    <property type="molecule type" value="Genomic_DNA"/>
</dbReference>